<gene>
    <name evidence="8" type="ORF">C0Z16_30085</name>
    <name evidence="7" type="ORF">LMG27174_04449</name>
</gene>
<keyword evidence="9" id="KW-1185">Reference proteome</keyword>
<evidence type="ECO:0000256" key="3">
    <source>
        <dbReference type="ARBA" id="ARBA00022989"/>
    </source>
</evidence>
<sequence>MESTNVVAAAAVAFVGSHFVLSHPLRGRLVRAIGEAGFQGVYSLVAFLTLGWLIVAYRKAPLTAPLWPVGGGLWALATVIMLIASILLMGSLIRNPALPTAGRPGSFPQEARGVFAVTRHPMMWSFALWGLCHIAVFPVARNIVVAAAIVVLALVGAALQDRKKERLEPELWPAWESKTSYLPFAAIIAGRARMGGFGLHALLGGVVVWLVATWAHIPLAGWAAGIWRWL</sequence>
<feature type="transmembrane region" description="Helical" evidence="5">
    <location>
        <begin position="126"/>
        <end position="159"/>
    </location>
</feature>
<evidence type="ECO:0000313" key="8">
    <source>
        <dbReference type="EMBL" id="PMS25152.1"/>
    </source>
</evidence>
<evidence type="ECO:0000256" key="5">
    <source>
        <dbReference type="SAM" id="Phobius"/>
    </source>
</evidence>
<evidence type="ECO:0000313" key="7">
    <source>
        <dbReference type="EMBL" id="CAB3714554.1"/>
    </source>
</evidence>
<dbReference type="OrthoDB" id="5293641at2"/>
<name>A0A2N7W6Z9_9BURK</name>
<dbReference type="EMBL" id="CADIJZ010000017">
    <property type="protein sequence ID" value="CAB3714554.1"/>
    <property type="molecule type" value="Genomic_DNA"/>
</dbReference>
<dbReference type="Proteomes" id="UP000494205">
    <property type="component" value="Unassembled WGS sequence"/>
</dbReference>
<dbReference type="EMBL" id="PNXY01000031">
    <property type="protein sequence ID" value="PMS25152.1"/>
    <property type="molecule type" value="Genomic_DNA"/>
</dbReference>
<organism evidence="7 10">
    <name type="scientific">Paraburkholderia rhynchosiae</name>
    <dbReference type="NCBI Taxonomy" id="487049"/>
    <lineage>
        <taxon>Bacteria</taxon>
        <taxon>Pseudomonadati</taxon>
        <taxon>Pseudomonadota</taxon>
        <taxon>Betaproteobacteria</taxon>
        <taxon>Burkholderiales</taxon>
        <taxon>Burkholderiaceae</taxon>
        <taxon>Paraburkholderia</taxon>
    </lineage>
</organism>
<dbReference type="Gene3D" id="1.20.120.1630">
    <property type="match status" value="1"/>
</dbReference>
<feature type="transmembrane region" description="Helical" evidence="5">
    <location>
        <begin position="201"/>
        <end position="227"/>
    </location>
</feature>
<proteinExistence type="predicted"/>
<dbReference type="GO" id="GO:0016020">
    <property type="term" value="C:membrane"/>
    <property type="evidence" value="ECO:0007669"/>
    <property type="project" value="UniProtKB-SubCell"/>
</dbReference>
<keyword evidence="3 5" id="KW-1133">Transmembrane helix</keyword>
<feature type="transmembrane region" description="Helical" evidence="5">
    <location>
        <begin position="38"/>
        <end position="57"/>
    </location>
</feature>
<comment type="subcellular location">
    <subcellularLocation>
        <location evidence="1">Membrane</location>
        <topology evidence="1">Multi-pass membrane protein</topology>
    </subcellularLocation>
</comment>
<evidence type="ECO:0000256" key="4">
    <source>
        <dbReference type="ARBA" id="ARBA00023136"/>
    </source>
</evidence>
<dbReference type="Proteomes" id="UP000235659">
    <property type="component" value="Unassembled WGS sequence"/>
</dbReference>
<evidence type="ECO:0000256" key="1">
    <source>
        <dbReference type="ARBA" id="ARBA00004141"/>
    </source>
</evidence>
<keyword evidence="4 5" id="KW-0472">Membrane</keyword>
<dbReference type="AlphaFoldDB" id="A0A2N7W6Z9"/>
<feature type="domain" description="NnrU" evidence="6">
    <location>
        <begin position="8"/>
        <end position="221"/>
    </location>
</feature>
<keyword evidence="2 5" id="KW-0812">Transmembrane</keyword>
<dbReference type="Pfam" id="PF07298">
    <property type="entry name" value="NnrU"/>
    <property type="match status" value="1"/>
</dbReference>
<dbReference type="RefSeq" id="WP_102635692.1">
    <property type="nucleotide sequence ID" value="NZ_CADIJZ010000017.1"/>
</dbReference>
<feature type="transmembrane region" description="Helical" evidence="5">
    <location>
        <begin position="69"/>
        <end position="93"/>
    </location>
</feature>
<reference evidence="7 10" key="2">
    <citation type="submission" date="2020-04" db="EMBL/GenBank/DDBJ databases">
        <authorList>
            <person name="De Canck E."/>
        </authorList>
    </citation>
    <scope>NUCLEOTIDE SEQUENCE [LARGE SCALE GENOMIC DNA]</scope>
    <source>
        <strain evidence="7 10">LMG 27174</strain>
    </source>
</reference>
<reference evidence="8 9" key="1">
    <citation type="submission" date="2018-01" db="EMBL/GenBank/DDBJ databases">
        <title>Whole genome analyses suggest that Burkholderia sensu lato contains two further novel genera in the rhizoxinica-symbiotica group Mycetohabitans gen. nov., and Trinickia gen. nov.: implications for the evolution of diazotrophy and nodulation in the Burkholderiaceae.</title>
        <authorList>
            <person name="Estrada-de los Santos P."/>
            <person name="Palmer M."/>
            <person name="Chavez-Ramirez B."/>
            <person name="Beukes C."/>
            <person name="Steenkamp E.T."/>
            <person name="Hirsch A.M."/>
            <person name="Manyaka P."/>
            <person name="Maluk M."/>
            <person name="Lafos M."/>
            <person name="Crook M."/>
            <person name="Gross E."/>
            <person name="Simon M.F."/>
            <person name="Bueno dos Reis Junior F."/>
            <person name="Poole P.S."/>
            <person name="Venter S.N."/>
            <person name="James E.K."/>
        </authorList>
    </citation>
    <scope>NUCLEOTIDE SEQUENCE [LARGE SCALE GENOMIC DNA]</scope>
    <source>
        <strain evidence="8 9">WSM 3937</strain>
    </source>
</reference>
<accession>A0A2N7W6Z9</accession>
<evidence type="ECO:0000313" key="10">
    <source>
        <dbReference type="Proteomes" id="UP000494205"/>
    </source>
</evidence>
<evidence type="ECO:0000313" key="9">
    <source>
        <dbReference type="Proteomes" id="UP000235659"/>
    </source>
</evidence>
<protein>
    <submittedName>
        <fullName evidence="8">MFS transporter</fullName>
    </submittedName>
</protein>
<evidence type="ECO:0000259" key="6">
    <source>
        <dbReference type="Pfam" id="PF07298"/>
    </source>
</evidence>
<evidence type="ECO:0000256" key="2">
    <source>
        <dbReference type="ARBA" id="ARBA00022692"/>
    </source>
</evidence>
<dbReference type="InterPro" id="IPR009915">
    <property type="entry name" value="NnrU_dom"/>
</dbReference>